<gene>
    <name evidence="7" type="ordered locus">Clole_0902</name>
</gene>
<dbReference type="InterPro" id="IPR039425">
    <property type="entry name" value="RNA_pol_sigma-70-like"/>
</dbReference>
<evidence type="ECO:0000313" key="8">
    <source>
        <dbReference type="Proteomes" id="UP000008467"/>
    </source>
</evidence>
<dbReference type="PANTHER" id="PTHR43133:SF51">
    <property type="entry name" value="RNA POLYMERASE SIGMA FACTOR"/>
    <property type="match status" value="1"/>
</dbReference>
<evidence type="ECO:0000313" key="7">
    <source>
        <dbReference type="EMBL" id="ADZ82635.1"/>
    </source>
</evidence>
<dbReference type="InterPro" id="IPR013324">
    <property type="entry name" value="RNA_pol_sigma_r3/r4-like"/>
</dbReference>
<organism evidence="7 8">
    <name type="scientific">Cellulosilyticum lentocellum (strain ATCC 49066 / DSM 5427 / NCIMB 11756 / RHM5)</name>
    <name type="common">Clostridium lentocellum</name>
    <dbReference type="NCBI Taxonomy" id="642492"/>
    <lineage>
        <taxon>Bacteria</taxon>
        <taxon>Bacillati</taxon>
        <taxon>Bacillota</taxon>
        <taxon>Clostridia</taxon>
        <taxon>Lachnospirales</taxon>
        <taxon>Cellulosilyticaceae</taxon>
        <taxon>Cellulosilyticum</taxon>
    </lineage>
</organism>
<dbReference type="InterPro" id="IPR013325">
    <property type="entry name" value="RNA_pol_sigma_r2"/>
</dbReference>
<dbReference type="Gene3D" id="1.10.1740.10">
    <property type="match status" value="1"/>
</dbReference>
<dbReference type="Pfam" id="PF04542">
    <property type="entry name" value="Sigma70_r2"/>
    <property type="match status" value="1"/>
</dbReference>
<dbReference type="PANTHER" id="PTHR43133">
    <property type="entry name" value="RNA POLYMERASE ECF-TYPE SIGMA FACTO"/>
    <property type="match status" value="1"/>
</dbReference>
<dbReference type="InterPro" id="IPR007627">
    <property type="entry name" value="RNA_pol_sigma70_r2"/>
</dbReference>
<dbReference type="Pfam" id="PF08281">
    <property type="entry name" value="Sigma70_r4_2"/>
    <property type="match status" value="1"/>
</dbReference>
<keyword evidence="4" id="KW-0804">Transcription</keyword>
<evidence type="ECO:0000256" key="1">
    <source>
        <dbReference type="ARBA" id="ARBA00010641"/>
    </source>
</evidence>
<evidence type="ECO:0000256" key="4">
    <source>
        <dbReference type="ARBA" id="ARBA00023163"/>
    </source>
</evidence>
<dbReference type="SUPFAM" id="SSF88946">
    <property type="entry name" value="Sigma2 domain of RNA polymerase sigma factors"/>
    <property type="match status" value="1"/>
</dbReference>
<evidence type="ECO:0000259" key="6">
    <source>
        <dbReference type="Pfam" id="PF08281"/>
    </source>
</evidence>
<dbReference type="InterPro" id="IPR013249">
    <property type="entry name" value="RNA_pol_sigma70_r4_t2"/>
</dbReference>
<dbReference type="Proteomes" id="UP000008467">
    <property type="component" value="Chromosome"/>
</dbReference>
<dbReference type="InterPro" id="IPR014284">
    <property type="entry name" value="RNA_pol_sigma-70_dom"/>
</dbReference>
<dbReference type="KEGG" id="cle:Clole_0902"/>
<dbReference type="STRING" id="642492.Clole_0902"/>
<evidence type="ECO:0000256" key="2">
    <source>
        <dbReference type="ARBA" id="ARBA00023015"/>
    </source>
</evidence>
<feature type="domain" description="RNA polymerase sigma factor 70 region 4 type 2" evidence="6">
    <location>
        <begin position="108"/>
        <end position="158"/>
    </location>
</feature>
<proteinExistence type="inferred from homology"/>
<evidence type="ECO:0000259" key="5">
    <source>
        <dbReference type="Pfam" id="PF04542"/>
    </source>
</evidence>
<keyword evidence="8" id="KW-1185">Reference proteome</keyword>
<keyword evidence="2" id="KW-0805">Transcription regulation</keyword>
<accession>F2JQP0</accession>
<dbReference type="InterPro" id="IPR036388">
    <property type="entry name" value="WH-like_DNA-bd_sf"/>
</dbReference>
<dbReference type="HOGENOM" id="CLU_047691_3_4_9"/>
<dbReference type="RefSeq" id="WP_013655936.1">
    <property type="nucleotide sequence ID" value="NC_015275.1"/>
</dbReference>
<dbReference type="eggNOG" id="COG1595">
    <property type="taxonomic scope" value="Bacteria"/>
</dbReference>
<keyword evidence="3" id="KW-0731">Sigma factor</keyword>
<dbReference type="AlphaFoldDB" id="F2JQP0"/>
<dbReference type="CDD" id="cd06171">
    <property type="entry name" value="Sigma70_r4"/>
    <property type="match status" value="1"/>
</dbReference>
<dbReference type="GO" id="GO:0016987">
    <property type="term" value="F:sigma factor activity"/>
    <property type="evidence" value="ECO:0007669"/>
    <property type="project" value="UniProtKB-KW"/>
</dbReference>
<dbReference type="EMBL" id="CP002582">
    <property type="protein sequence ID" value="ADZ82635.1"/>
    <property type="molecule type" value="Genomic_DNA"/>
</dbReference>
<name>F2JQP0_CELLD</name>
<protein>
    <submittedName>
        <fullName evidence="7">RNA polymerase, sigma-24 subunit, ECF subfamily</fullName>
    </submittedName>
</protein>
<feature type="domain" description="RNA polymerase sigma-70 region 2" evidence="5">
    <location>
        <begin position="9"/>
        <end position="75"/>
    </location>
</feature>
<dbReference type="SUPFAM" id="SSF88659">
    <property type="entry name" value="Sigma3 and sigma4 domains of RNA polymerase sigma factors"/>
    <property type="match status" value="1"/>
</dbReference>
<comment type="similarity">
    <text evidence="1">Belongs to the sigma-70 factor family. ECF subfamily.</text>
</comment>
<evidence type="ECO:0000256" key="3">
    <source>
        <dbReference type="ARBA" id="ARBA00023082"/>
    </source>
</evidence>
<dbReference type="NCBIfam" id="TIGR02937">
    <property type="entry name" value="sigma70-ECF"/>
    <property type="match status" value="1"/>
</dbReference>
<dbReference type="Gene3D" id="1.10.10.10">
    <property type="entry name" value="Winged helix-like DNA-binding domain superfamily/Winged helix DNA-binding domain"/>
    <property type="match status" value="1"/>
</dbReference>
<dbReference type="GO" id="GO:0006352">
    <property type="term" value="P:DNA-templated transcription initiation"/>
    <property type="evidence" value="ECO:0007669"/>
    <property type="project" value="InterPro"/>
</dbReference>
<sequence>MQNNDMNKLYERHSKMVYLFLFRMTGSHELAEELTQETFYQAFLSYAHFRGECKASTWLCQIARHVWLQYLRKKKDLYSIEEIAIPLTNINLFDPLKTYILKEEKNTFYHMLQKLPNDMREVVILRITSELSFAEIGELLGKSETWARTNFFRAKRKLQEYIKEMERS</sequence>
<reference evidence="7 8" key="1">
    <citation type="journal article" date="2011" name="J. Bacteriol.">
        <title>Complete genome sequence of the cellulose-degrading bacterium Cellulosilyticum lentocellum.</title>
        <authorList>
            <consortium name="US DOE Joint Genome Institute"/>
            <person name="Miller D.A."/>
            <person name="Suen G."/>
            <person name="Bruce D."/>
            <person name="Copeland A."/>
            <person name="Cheng J.F."/>
            <person name="Detter C."/>
            <person name="Goodwin L.A."/>
            <person name="Han C.S."/>
            <person name="Hauser L.J."/>
            <person name="Land M.L."/>
            <person name="Lapidus A."/>
            <person name="Lucas S."/>
            <person name="Meincke L."/>
            <person name="Pitluck S."/>
            <person name="Tapia R."/>
            <person name="Teshima H."/>
            <person name="Woyke T."/>
            <person name="Fox B.G."/>
            <person name="Angert E.R."/>
            <person name="Currie C.R."/>
        </authorList>
    </citation>
    <scope>NUCLEOTIDE SEQUENCE [LARGE SCALE GENOMIC DNA]</scope>
    <source>
        <strain evidence="8">ATCC 49066 / DSM 5427 / NCIMB 11756 / RHM5</strain>
    </source>
</reference>
<dbReference type="GO" id="GO:0003677">
    <property type="term" value="F:DNA binding"/>
    <property type="evidence" value="ECO:0007669"/>
    <property type="project" value="InterPro"/>
</dbReference>